<dbReference type="Gene3D" id="2.20.28.10">
    <property type="match status" value="1"/>
</dbReference>
<dbReference type="InterPro" id="IPR012349">
    <property type="entry name" value="Split_barrel_FMN-bd"/>
</dbReference>
<dbReference type="PROSITE" id="PS50903">
    <property type="entry name" value="RUBREDOXIN_LIKE"/>
    <property type="match status" value="1"/>
</dbReference>
<dbReference type="Pfam" id="PF19112">
    <property type="entry name" value="VanA_C"/>
    <property type="match status" value="1"/>
</dbReference>
<evidence type="ECO:0000256" key="2">
    <source>
        <dbReference type="ARBA" id="ARBA00022714"/>
    </source>
</evidence>
<accession>A0A1I5PR66</accession>
<protein>
    <submittedName>
        <fullName evidence="9">Phenylpropionate dioxygenase, large terminal subunit</fullName>
    </submittedName>
</protein>
<dbReference type="GO" id="GO:0004497">
    <property type="term" value="F:monooxygenase activity"/>
    <property type="evidence" value="ECO:0007669"/>
    <property type="project" value="UniProtKB-ARBA"/>
</dbReference>
<name>A0A1I5PR66_9FIRM</name>
<keyword evidence="6" id="KW-0411">Iron-sulfur</keyword>
<dbReference type="PANTHER" id="PTHR21266">
    <property type="entry name" value="IRON-SULFUR DOMAIN CONTAINING PROTEIN"/>
    <property type="match status" value="1"/>
</dbReference>
<evidence type="ECO:0000256" key="5">
    <source>
        <dbReference type="ARBA" id="ARBA00023004"/>
    </source>
</evidence>
<dbReference type="Gene3D" id="2.30.110.10">
    <property type="entry name" value="Electron Transport, Fmn-binding Protein, Chain A"/>
    <property type="match status" value="1"/>
</dbReference>
<dbReference type="InterPro" id="IPR044043">
    <property type="entry name" value="VanA_C_cat"/>
</dbReference>
<dbReference type="Pfam" id="PF01613">
    <property type="entry name" value="Flavin_Reduct"/>
    <property type="match status" value="1"/>
</dbReference>
<organism evidence="9 10">
    <name type="scientific">Butyrivibrio proteoclasticus</name>
    <dbReference type="NCBI Taxonomy" id="43305"/>
    <lineage>
        <taxon>Bacteria</taxon>
        <taxon>Bacillati</taxon>
        <taxon>Bacillota</taxon>
        <taxon>Clostridia</taxon>
        <taxon>Lachnospirales</taxon>
        <taxon>Lachnospiraceae</taxon>
        <taxon>Butyrivibrio</taxon>
    </lineage>
</organism>
<dbReference type="Gene3D" id="2.102.10.10">
    <property type="entry name" value="Rieske [2Fe-2S] iron-sulphur domain"/>
    <property type="match status" value="1"/>
</dbReference>
<dbReference type="GO" id="GO:0051213">
    <property type="term" value="F:dioxygenase activity"/>
    <property type="evidence" value="ECO:0007669"/>
    <property type="project" value="UniProtKB-KW"/>
</dbReference>
<proteinExistence type="predicted"/>
<gene>
    <name evidence="9" type="ORF">SAMN04487928_101110</name>
</gene>
<dbReference type="InterPro" id="IPR015881">
    <property type="entry name" value="ARHD_Rieske_2Fe_2S"/>
</dbReference>
<comment type="cofactor">
    <cofactor evidence="1">
        <name>Fe(3+)</name>
        <dbReference type="ChEBI" id="CHEBI:29034"/>
    </cofactor>
</comment>
<dbReference type="Pfam" id="PF00355">
    <property type="entry name" value="Rieske"/>
    <property type="match status" value="1"/>
</dbReference>
<dbReference type="AlphaFoldDB" id="A0A1I5PR66"/>
<dbReference type="SMART" id="SM00903">
    <property type="entry name" value="Flavin_Reduct"/>
    <property type="match status" value="1"/>
</dbReference>
<dbReference type="SUPFAM" id="SSF50022">
    <property type="entry name" value="ISP domain"/>
    <property type="match status" value="1"/>
</dbReference>
<keyword evidence="2" id="KW-0001">2Fe-2S</keyword>
<dbReference type="Gene3D" id="3.90.380.10">
    <property type="entry name" value="Naphthalene 1,2-dioxygenase Alpha Subunit, Chain A, domain 1"/>
    <property type="match status" value="1"/>
</dbReference>
<dbReference type="GO" id="GO:0016646">
    <property type="term" value="F:oxidoreductase activity, acting on the CH-NH group of donors, NAD or NADP as acceptor"/>
    <property type="evidence" value="ECO:0007669"/>
    <property type="project" value="UniProtKB-ARBA"/>
</dbReference>
<evidence type="ECO:0000256" key="4">
    <source>
        <dbReference type="ARBA" id="ARBA00023002"/>
    </source>
</evidence>
<dbReference type="InterPro" id="IPR036922">
    <property type="entry name" value="Rieske_2Fe-2S_sf"/>
</dbReference>
<evidence type="ECO:0000259" key="8">
    <source>
        <dbReference type="PROSITE" id="PS51296"/>
    </source>
</evidence>
<keyword evidence="9" id="KW-0223">Dioxygenase</keyword>
<sequence length="558" mass="62785">MIKNQWYAVLSSNSVKKGNVIGARRFGENLVFFRNENGEFSLVSSLCAHRGASLEKGCVQEGNIKCPFHGIEYDSNGKCVHIPSEGRNSAQDFSRFNLKHYMVKEIGGIVFAWYGDGMPTHDPDYFDVITDTDYSYDHIEDTWNVQYSRVIENQLDVSHLAFVHRTTIGRGNKTLCNGPKVVWLDGNTLQTSANNEVDSGQLPKSSADSLIKSTNLTFKYPNMWLNHVTDKILILAFFIPVDDEHSIIALRFYNKITGLKPIDKAIAWLGSRANKVVERQDKRIVETQLPKKSDVPMKEMLVAADLPIIEYRNKRKELQKSADKVQAPILKTNTISNTNEKGVPTMSELNPKAMYKLSYGLFVCTAVRGKKKNGCIINTAIQVASDPNRISIAVNKANYTHDMIKDTGICNISVISKDASFDLFKHFGFRSGKDVDKFDTSFPASSYETAENGIPYITVGTNAYFSLKVEKEVDLGSHTLFICEPTFMTVLSDTPSCTYEFYQSDIKPKPEKVGTTPKGETIWRCLICGYEYVGEDMPDDFICPICKHGKDDFEKLIR</sequence>
<dbReference type="Pfam" id="PF21349">
    <property type="entry name" value="RUBY_RBDX"/>
    <property type="match status" value="1"/>
</dbReference>
<keyword evidence="10" id="KW-1185">Reference proteome</keyword>
<dbReference type="GO" id="GO:0005506">
    <property type="term" value="F:iron ion binding"/>
    <property type="evidence" value="ECO:0007669"/>
    <property type="project" value="InterPro"/>
</dbReference>
<dbReference type="GO" id="GO:0016705">
    <property type="term" value="F:oxidoreductase activity, acting on paired donors, with incorporation or reduction of molecular oxygen"/>
    <property type="evidence" value="ECO:0007669"/>
    <property type="project" value="UniProtKB-ARBA"/>
</dbReference>
<keyword evidence="5" id="KW-0408">Iron</keyword>
<dbReference type="InterPro" id="IPR017941">
    <property type="entry name" value="Rieske_2Fe-2S"/>
</dbReference>
<dbReference type="SUPFAM" id="SSF50475">
    <property type="entry name" value="FMN-binding split barrel"/>
    <property type="match status" value="1"/>
</dbReference>
<evidence type="ECO:0000256" key="1">
    <source>
        <dbReference type="ARBA" id="ARBA00001965"/>
    </source>
</evidence>
<feature type="domain" description="Rieske" evidence="8">
    <location>
        <begin position="6"/>
        <end position="112"/>
    </location>
</feature>
<dbReference type="CDD" id="cd00350">
    <property type="entry name" value="rubredoxin_like"/>
    <property type="match status" value="1"/>
</dbReference>
<dbReference type="GO" id="GO:0010181">
    <property type="term" value="F:FMN binding"/>
    <property type="evidence" value="ECO:0007669"/>
    <property type="project" value="InterPro"/>
</dbReference>
<evidence type="ECO:0000313" key="10">
    <source>
        <dbReference type="Proteomes" id="UP000182624"/>
    </source>
</evidence>
<dbReference type="EMBL" id="FOXO01000001">
    <property type="protein sequence ID" value="SFP36505.1"/>
    <property type="molecule type" value="Genomic_DNA"/>
</dbReference>
<evidence type="ECO:0000256" key="3">
    <source>
        <dbReference type="ARBA" id="ARBA00022723"/>
    </source>
</evidence>
<dbReference type="InterPro" id="IPR050584">
    <property type="entry name" value="Cholesterol_7-desaturase"/>
</dbReference>
<evidence type="ECO:0000313" key="9">
    <source>
        <dbReference type="EMBL" id="SFP36505.1"/>
    </source>
</evidence>
<dbReference type="SUPFAM" id="SSF55961">
    <property type="entry name" value="Bet v1-like"/>
    <property type="match status" value="1"/>
</dbReference>
<reference evidence="10" key="1">
    <citation type="submission" date="2016-10" db="EMBL/GenBank/DDBJ databases">
        <authorList>
            <person name="Varghese N."/>
            <person name="Submissions S."/>
        </authorList>
    </citation>
    <scope>NUCLEOTIDE SEQUENCE [LARGE SCALE GENOMIC DNA]</scope>
    <source>
        <strain evidence="10">P18</strain>
    </source>
</reference>
<feature type="domain" description="Rubredoxin-like" evidence="7">
    <location>
        <begin position="520"/>
        <end position="556"/>
    </location>
</feature>
<dbReference type="PROSITE" id="PS51296">
    <property type="entry name" value="RIESKE"/>
    <property type="match status" value="1"/>
</dbReference>
<keyword evidence="3" id="KW-0479">Metal-binding</keyword>
<evidence type="ECO:0000259" key="7">
    <source>
        <dbReference type="PROSITE" id="PS50903"/>
    </source>
</evidence>
<dbReference type="PROSITE" id="PS00570">
    <property type="entry name" value="RING_HYDROXYL_ALPHA"/>
    <property type="match status" value="1"/>
</dbReference>
<dbReference type="CDD" id="cd03469">
    <property type="entry name" value="Rieske_RO_Alpha_N"/>
    <property type="match status" value="1"/>
</dbReference>
<keyword evidence="4" id="KW-0560">Oxidoreductase</keyword>
<dbReference type="SUPFAM" id="SSF57802">
    <property type="entry name" value="Rubredoxin-like"/>
    <property type="match status" value="1"/>
</dbReference>
<dbReference type="Proteomes" id="UP000182624">
    <property type="component" value="Unassembled WGS sequence"/>
</dbReference>
<dbReference type="PANTHER" id="PTHR21266:SF59">
    <property type="entry name" value="BLR4922 PROTEIN"/>
    <property type="match status" value="1"/>
</dbReference>
<dbReference type="InterPro" id="IPR024934">
    <property type="entry name" value="Rubredoxin-like_dom"/>
</dbReference>
<dbReference type="InterPro" id="IPR002563">
    <property type="entry name" value="Flavin_Rdtase-like_dom"/>
</dbReference>
<evidence type="ECO:0000256" key="6">
    <source>
        <dbReference type="ARBA" id="ARBA00023014"/>
    </source>
</evidence>
<dbReference type="GO" id="GO:0051537">
    <property type="term" value="F:2 iron, 2 sulfur cluster binding"/>
    <property type="evidence" value="ECO:0007669"/>
    <property type="project" value="UniProtKB-KW"/>
</dbReference>
<dbReference type="InterPro" id="IPR048574">
    <property type="entry name" value="RUBY_RBDX"/>
</dbReference>